<dbReference type="GO" id="GO:0005524">
    <property type="term" value="F:ATP binding"/>
    <property type="evidence" value="ECO:0007669"/>
    <property type="project" value="UniProtKB-KW"/>
</dbReference>
<gene>
    <name evidence="3" type="ORF">P43SY_008511</name>
</gene>
<organism evidence="3 4">
    <name type="scientific">Pythium insidiosum</name>
    <name type="common">Pythiosis disease agent</name>
    <dbReference type="NCBI Taxonomy" id="114742"/>
    <lineage>
        <taxon>Eukaryota</taxon>
        <taxon>Sar</taxon>
        <taxon>Stramenopiles</taxon>
        <taxon>Oomycota</taxon>
        <taxon>Peronosporomycetes</taxon>
        <taxon>Pythiales</taxon>
        <taxon>Pythiaceae</taxon>
        <taxon>Pythium</taxon>
    </lineage>
</organism>
<dbReference type="InterPro" id="IPR017438">
    <property type="entry name" value="ATP-NAD_kinase_N"/>
</dbReference>
<evidence type="ECO:0000313" key="3">
    <source>
        <dbReference type="EMBL" id="KAJ0409639.1"/>
    </source>
</evidence>
<dbReference type="Gene3D" id="2.60.200.40">
    <property type="match status" value="1"/>
</dbReference>
<feature type="region of interest" description="Disordered" evidence="1">
    <location>
        <begin position="1"/>
        <end position="24"/>
    </location>
</feature>
<protein>
    <recommendedName>
        <fullName evidence="2">DAGKc domain-containing protein</fullName>
    </recommendedName>
</protein>
<evidence type="ECO:0000256" key="1">
    <source>
        <dbReference type="SAM" id="MobiDB-lite"/>
    </source>
</evidence>
<dbReference type="GO" id="GO:0005737">
    <property type="term" value="C:cytoplasm"/>
    <property type="evidence" value="ECO:0007669"/>
    <property type="project" value="TreeGrafter"/>
</dbReference>
<feature type="domain" description="DAGKc" evidence="2">
    <location>
        <begin position="195"/>
        <end position="337"/>
    </location>
</feature>
<comment type="caution">
    <text evidence="3">The sequence shown here is derived from an EMBL/GenBank/DDBJ whole genome shotgun (WGS) entry which is preliminary data.</text>
</comment>
<dbReference type="AlphaFoldDB" id="A0AAD5M9L8"/>
<dbReference type="EMBL" id="JAKCXM010000003">
    <property type="protein sequence ID" value="KAJ0409639.1"/>
    <property type="molecule type" value="Genomic_DNA"/>
</dbReference>
<dbReference type="InterPro" id="IPR001206">
    <property type="entry name" value="Diacylglycerol_kinase_cat_dom"/>
</dbReference>
<dbReference type="GO" id="GO:0046512">
    <property type="term" value="P:sphingosine biosynthetic process"/>
    <property type="evidence" value="ECO:0007669"/>
    <property type="project" value="TreeGrafter"/>
</dbReference>
<dbReference type="Proteomes" id="UP001209570">
    <property type="component" value="Unassembled WGS sequence"/>
</dbReference>
<dbReference type="InterPro" id="IPR016064">
    <property type="entry name" value="NAD/diacylglycerol_kinase_sf"/>
</dbReference>
<dbReference type="GO" id="GO:0001727">
    <property type="term" value="F:lipid kinase activity"/>
    <property type="evidence" value="ECO:0007669"/>
    <property type="project" value="TreeGrafter"/>
</dbReference>
<accession>A0AAD5M9L8</accession>
<feature type="compositionally biased region" description="Pro residues" evidence="1">
    <location>
        <begin position="1"/>
        <end position="11"/>
    </location>
</feature>
<dbReference type="SMART" id="SM00046">
    <property type="entry name" value="DAGKc"/>
    <property type="match status" value="1"/>
</dbReference>
<dbReference type="PANTHER" id="PTHR12358">
    <property type="entry name" value="SPHINGOSINE KINASE"/>
    <property type="match status" value="1"/>
</dbReference>
<dbReference type="InterPro" id="IPR050187">
    <property type="entry name" value="Lipid_Phosphate_FormReg"/>
</dbReference>
<feature type="compositionally biased region" description="Low complexity" evidence="1">
    <location>
        <begin position="12"/>
        <end position="21"/>
    </location>
</feature>
<name>A0AAD5M9L8_PYTIN</name>
<dbReference type="PROSITE" id="PS50146">
    <property type="entry name" value="DAGK"/>
    <property type="match status" value="1"/>
</dbReference>
<keyword evidence="4" id="KW-1185">Reference proteome</keyword>
<sequence>MTQTLAPPPPSSVSTSKSAVLGRSTSLPVPPVSLQYDARSAKTMWLPRVRNVQFEMTRSHCTFVQTRPLRANSMGGNTSGSLSNAATTRVELVWQDVLGAHVLTEDGEHLVHPVDLTTVNNDKTFVLALFAFPVKHAKPDKLKKRDLREWLFRFPGRDMEAALTLVTWINFMADPRSYKFLADAQSLEDITPVELPRRRFLVIINPVGGAGKGVQTFETRVAPIFKFANIDAEVKLTERAHHGTEIAKTLPLDTYDCVIAVGGDGSLAEIFQGLMGRPDWKDAIRQPIGIVPGGSGNGLFASIMHDIGERFRPRNAAFVLAKGVPQPLDITAVRNPHGDCMYSFLSTEWALIADVDVESEKLRALGGARFTVTTLQHIFMRNKVYEGTVWYLEESDSSFTPTSHEPSESLDRIGFDLLPADMQDGVEVSDGSQARWRKVQGSFHLVWTMNVTHAALDAQMAPGAGLNDGFNYLILVDGSRPRKDLLSLFLVLENGGHVERDMVRFIKTRAYKIVPSRDDDLICVDGEVFRGPVEAQVHHSVARILTLPNASL</sequence>
<dbReference type="SUPFAM" id="SSF111331">
    <property type="entry name" value="NAD kinase/diacylglycerol kinase-like"/>
    <property type="match status" value="1"/>
</dbReference>
<evidence type="ECO:0000313" key="4">
    <source>
        <dbReference type="Proteomes" id="UP001209570"/>
    </source>
</evidence>
<proteinExistence type="predicted"/>
<dbReference type="GO" id="GO:0016020">
    <property type="term" value="C:membrane"/>
    <property type="evidence" value="ECO:0007669"/>
    <property type="project" value="TreeGrafter"/>
</dbReference>
<reference evidence="3" key="1">
    <citation type="submission" date="2021-12" db="EMBL/GenBank/DDBJ databases">
        <title>Prjna785345.</title>
        <authorList>
            <person name="Rujirawat T."/>
            <person name="Krajaejun T."/>
        </authorList>
    </citation>
    <scope>NUCLEOTIDE SEQUENCE</scope>
    <source>
        <strain evidence="3">Pi057C3</strain>
    </source>
</reference>
<evidence type="ECO:0000259" key="2">
    <source>
        <dbReference type="PROSITE" id="PS50146"/>
    </source>
</evidence>
<dbReference type="Pfam" id="PF00781">
    <property type="entry name" value="DAGK_cat"/>
    <property type="match status" value="1"/>
</dbReference>
<dbReference type="Gene3D" id="3.40.50.10330">
    <property type="entry name" value="Probable inorganic polyphosphate/atp-NAD kinase, domain 1"/>
    <property type="match status" value="1"/>
</dbReference>
<dbReference type="PANTHER" id="PTHR12358:SF31">
    <property type="entry name" value="ACYLGLYCEROL KINASE, MITOCHONDRIAL"/>
    <property type="match status" value="1"/>
</dbReference>